<keyword evidence="2" id="KW-0812">Transmembrane</keyword>
<keyword evidence="3 12" id="KW-0732">Signal</keyword>
<feature type="domain" description="Ig-like" evidence="13">
    <location>
        <begin position="311"/>
        <end position="399"/>
    </location>
</feature>
<dbReference type="SMART" id="SM00409">
    <property type="entry name" value="IG"/>
    <property type="match status" value="3"/>
</dbReference>
<evidence type="ECO:0000256" key="3">
    <source>
        <dbReference type="ARBA" id="ARBA00022729"/>
    </source>
</evidence>
<dbReference type="GO" id="GO:0098640">
    <property type="term" value="F:integrin binding involved in cell-matrix adhesion"/>
    <property type="evidence" value="ECO:0007669"/>
    <property type="project" value="InterPro"/>
</dbReference>
<evidence type="ECO:0000256" key="5">
    <source>
        <dbReference type="ARBA" id="ARBA00022889"/>
    </source>
</evidence>
<evidence type="ECO:0000259" key="13">
    <source>
        <dbReference type="PROSITE" id="PS50835"/>
    </source>
</evidence>
<organism evidence="14 15">
    <name type="scientific">Jacana jacana</name>
    <name type="common">Wattled jacana</name>
    <name type="synonym">Parra jacana</name>
    <dbReference type="NCBI Taxonomy" id="54508"/>
    <lineage>
        <taxon>Eukaryota</taxon>
        <taxon>Metazoa</taxon>
        <taxon>Chordata</taxon>
        <taxon>Craniata</taxon>
        <taxon>Vertebrata</taxon>
        <taxon>Euteleostomi</taxon>
        <taxon>Archelosauria</taxon>
        <taxon>Archosauria</taxon>
        <taxon>Dinosauria</taxon>
        <taxon>Saurischia</taxon>
        <taxon>Theropoda</taxon>
        <taxon>Coelurosauria</taxon>
        <taxon>Aves</taxon>
        <taxon>Neognathae</taxon>
        <taxon>Neoaves</taxon>
        <taxon>Charadriiformes</taxon>
        <taxon>Jacanidae</taxon>
        <taxon>Jacana</taxon>
    </lineage>
</organism>
<dbReference type="SUPFAM" id="SSF48726">
    <property type="entry name" value="Immunoglobulin"/>
    <property type="match status" value="3"/>
</dbReference>
<evidence type="ECO:0000256" key="7">
    <source>
        <dbReference type="ARBA" id="ARBA00023136"/>
    </source>
</evidence>
<dbReference type="InterPro" id="IPR015169">
    <property type="entry name" value="Adhes-Ig-like"/>
</dbReference>
<protein>
    <submittedName>
        <fullName evidence="14">MADCA protein</fullName>
    </submittedName>
</protein>
<feature type="chain" id="PRO_5029723945" evidence="12">
    <location>
        <begin position="21"/>
        <end position="436"/>
    </location>
</feature>
<dbReference type="InterPro" id="IPR036179">
    <property type="entry name" value="Ig-like_dom_sf"/>
</dbReference>
<evidence type="ECO:0000256" key="6">
    <source>
        <dbReference type="ARBA" id="ARBA00022989"/>
    </source>
</evidence>
<dbReference type="AlphaFoldDB" id="A0A7L2YIQ7"/>
<feature type="non-terminal residue" evidence="14">
    <location>
        <position position="1"/>
    </location>
</feature>
<feature type="non-terminal residue" evidence="14">
    <location>
        <position position="436"/>
    </location>
</feature>
<accession>A0A7L2YIQ7</accession>
<dbReference type="GO" id="GO:0050901">
    <property type="term" value="P:leukocyte tethering or rolling"/>
    <property type="evidence" value="ECO:0007669"/>
    <property type="project" value="TreeGrafter"/>
</dbReference>
<evidence type="ECO:0000256" key="10">
    <source>
        <dbReference type="ARBA" id="ARBA00023319"/>
    </source>
</evidence>
<feature type="domain" description="Ig-like" evidence="13">
    <location>
        <begin position="111"/>
        <end position="209"/>
    </location>
</feature>
<evidence type="ECO:0000256" key="9">
    <source>
        <dbReference type="ARBA" id="ARBA00023180"/>
    </source>
</evidence>
<dbReference type="Pfam" id="PF09085">
    <property type="entry name" value="Adhes-Ig_like"/>
    <property type="match status" value="1"/>
</dbReference>
<keyword evidence="8" id="KW-1015">Disulfide bond</keyword>
<dbReference type="InterPro" id="IPR037413">
    <property type="entry name" value="MADCAM1"/>
</dbReference>
<name>A0A7L2YIQ7_JACJC</name>
<dbReference type="GO" id="GO:2000403">
    <property type="term" value="P:positive regulation of lymphocyte migration"/>
    <property type="evidence" value="ECO:0007669"/>
    <property type="project" value="InterPro"/>
</dbReference>
<keyword evidence="5" id="KW-0130">Cell adhesion</keyword>
<dbReference type="GO" id="GO:0034113">
    <property type="term" value="P:heterotypic cell-cell adhesion"/>
    <property type="evidence" value="ECO:0007669"/>
    <property type="project" value="TreeGrafter"/>
</dbReference>
<sequence length="436" mass="46324">MEPAPLLLLILLGLLWGCSGRPAEKLVVMPRQPVVQYGGSVQLNCSLTCAEGTVQWKGLDTNLGSITSFPTHSILHINSAVVATGGTKICQGTCHGQYYQQVVDLEVYALPDTLQLETEPRVLEPGQPATLQCSAQHVYPLRGLMLTWYRGDQALEEADFNVMETEEELFDITAKLQVAGQHVEEGVEFGCKVTLSIGQETFTLVATVTVSAGAVTEQPVAKATSTASPWTAAATMESASTARSVTTTVLPPEPKRPDPQDLPAGSPTSHLATTTLPSSGTLSPPAEAQEMAGDSSAPAGVGTGLSVGTVPACTLQIWSLPPNGTRGRALRIECHAWCTRNATIRWLKTPVALSQYREEATGSSSTLWLDHAEPQHQGHYQCALLGHPSQVVSLQLKVSEDGDSTELAVAGGTTVSLLGLIAASVASHRLWKRFRS</sequence>
<comment type="subcellular location">
    <subcellularLocation>
        <location evidence="1">Membrane</location>
        <topology evidence="1">Single-pass type I membrane protein</topology>
    </subcellularLocation>
</comment>
<dbReference type="InterPro" id="IPR003599">
    <property type="entry name" value="Ig_sub"/>
</dbReference>
<dbReference type="InterPro" id="IPR007110">
    <property type="entry name" value="Ig-like_dom"/>
</dbReference>
<feature type="signal peptide" evidence="12">
    <location>
        <begin position="1"/>
        <end position="20"/>
    </location>
</feature>
<dbReference type="PROSITE" id="PS50835">
    <property type="entry name" value="IG_LIKE"/>
    <property type="match status" value="2"/>
</dbReference>
<comment type="caution">
    <text evidence="14">The sequence shown here is derived from an EMBL/GenBank/DDBJ whole genome shotgun (WGS) entry which is preliminary data.</text>
</comment>
<feature type="compositionally biased region" description="Low complexity" evidence="11">
    <location>
        <begin position="271"/>
        <end position="286"/>
    </location>
</feature>
<evidence type="ECO:0000313" key="15">
    <source>
        <dbReference type="Proteomes" id="UP000550086"/>
    </source>
</evidence>
<evidence type="ECO:0000256" key="11">
    <source>
        <dbReference type="SAM" id="MobiDB-lite"/>
    </source>
</evidence>
<keyword evidence="4" id="KW-0677">Repeat</keyword>
<evidence type="ECO:0000256" key="1">
    <source>
        <dbReference type="ARBA" id="ARBA00004479"/>
    </source>
</evidence>
<dbReference type="Proteomes" id="UP000550086">
    <property type="component" value="Unassembled WGS sequence"/>
</dbReference>
<dbReference type="OrthoDB" id="9907246at2759"/>
<evidence type="ECO:0000256" key="8">
    <source>
        <dbReference type="ARBA" id="ARBA00023157"/>
    </source>
</evidence>
<dbReference type="PANTHER" id="PTHR14162">
    <property type="entry name" value="MUCOSAL ADDRESSIN CELL ADHESION MOLECULE-1"/>
    <property type="match status" value="1"/>
</dbReference>
<proteinExistence type="predicted"/>
<evidence type="ECO:0000256" key="4">
    <source>
        <dbReference type="ARBA" id="ARBA00022737"/>
    </source>
</evidence>
<feature type="compositionally biased region" description="Low complexity" evidence="11">
    <location>
        <begin position="218"/>
        <end position="249"/>
    </location>
</feature>
<dbReference type="EMBL" id="VZTM01007478">
    <property type="protein sequence ID" value="NXS92787.1"/>
    <property type="molecule type" value="Genomic_DNA"/>
</dbReference>
<keyword evidence="6" id="KW-1133">Transmembrane helix</keyword>
<dbReference type="PRINTS" id="PR01472">
    <property type="entry name" value="ICAMVCAM1"/>
</dbReference>
<reference evidence="14 15" key="1">
    <citation type="submission" date="2019-09" db="EMBL/GenBank/DDBJ databases">
        <title>Bird 10,000 Genomes (B10K) Project - Family phase.</title>
        <authorList>
            <person name="Zhang G."/>
        </authorList>
    </citation>
    <scope>NUCLEOTIDE SEQUENCE [LARGE SCALE GENOMIC DNA]</scope>
    <source>
        <strain evidence="14">B10K-DU-002-59</strain>
        <tissue evidence="14">Muscle</tissue>
    </source>
</reference>
<keyword evidence="7" id="KW-0472">Membrane</keyword>
<dbReference type="InterPro" id="IPR013783">
    <property type="entry name" value="Ig-like_fold"/>
</dbReference>
<dbReference type="Gene3D" id="2.60.40.10">
    <property type="entry name" value="Immunoglobulins"/>
    <property type="match status" value="3"/>
</dbReference>
<dbReference type="InterPro" id="IPR003987">
    <property type="entry name" value="ICAM_VCAM_N"/>
</dbReference>
<evidence type="ECO:0000313" key="14">
    <source>
        <dbReference type="EMBL" id="NXS92787.1"/>
    </source>
</evidence>
<keyword evidence="10" id="KW-0393">Immunoglobulin domain</keyword>
<dbReference type="CDD" id="cd00096">
    <property type="entry name" value="Ig"/>
    <property type="match status" value="1"/>
</dbReference>
<dbReference type="PANTHER" id="PTHR14162:SF1">
    <property type="entry name" value="MUCOSAL ADDRESSIN CELL ADHESION MOLECULE 1"/>
    <property type="match status" value="1"/>
</dbReference>
<dbReference type="GO" id="GO:0007229">
    <property type="term" value="P:integrin-mediated signaling pathway"/>
    <property type="evidence" value="ECO:0007669"/>
    <property type="project" value="InterPro"/>
</dbReference>
<evidence type="ECO:0000256" key="2">
    <source>
        <dbReference type="ARBA" id="ARBA00022692"/>
    </source>
</evidence>
<gene>
    <name evidence="14" type="primary">Madcam1</name>
    <name evidence="14" type="ORF">JACJAC_R08330</name>
</gene>
<keyword evidence="9" id="KW-0325">Glycoprotein</keyword>
<keyword evidence="15" id="KW-1185">Reference proteome</keyword>
<evidence type="ECO:0000256" key="12">
    <source>
        <dbReference type="SAM" id="SignalP"/>
    </source>
</evidence>
<dbReference type="GO" id="GO:0016020">
    <property type="term" value="C:membrane"/>
    <property type="evidence" value="ECO:0007669"/>
    <property type="project" value="UniProtKB-SubCell"/>
</dbReference>
<feature type="region of interest" description="Disordered" evidence="11">
    <location>
        <begin position="218"/>
        <end position="300"/>
    </location>
</feature>